<dbReference type="AlphaFoldDB" id="A0AAD8BKJ1"/>
<sequence length="137" mass="15739">MTACHKSKFFMSLLIMTSLKCSCTASPVVPEEGSFYCGKGTFVNRIPLYGTPFCDLCAEDTFIDSERHTFEYCEKCKQFEPWEHVEETSPCTREHDTFIKRCESGFYPDTRLQNMAAAPVHLVKQNTFLNVVSIRQQ</sequence>
<gene>
    <name evidence="2" type="ORF">Bpfe_014119</name>
</gene>
<feature type="signal peptide" evidence="1">
    <location>
        <begin position="1"/>
        <end position="25"/>
    </location>
</feature>
<proteinExistence type="predicted"/>
<dbReference type="EMBL" id="JASAOG010000062">
    <property type="protein sequence ID" value="KAK0056339.1"/>
    <property type="molecule type" value="Genomic_DNA"/>
</dbReference>
<organism evidence="2 3">
    <name type="scientific">Biomphalaria pfeifferi</name>
    <name type="common">Bloodfluke planorb</name>
    <name type="synonym">Freshwater snail</name>
    <dbReference type="NCBI Taxonomy" id="112525"/>
    <lineage>
        <taxon>Eukaryota</taxon>
        <taxon>Metazoa</taxon>
        <taxon>Spiralia</taxon>
        <taxon>Lophotrochozoa</taxon>
        <taxon>Mollusca</taxon>
        <taxon>Gastropoda</taxon>
        <taxon>Heterobranchia</taxon>
        <taxon>Euthyneura</taxon>
        <taxon>Panpulmonata</taxon>
        <taxon>Hygrophila</taxon>
        <taxon>Lymnaeoidea</taxon>
        <taxon>Planorbidae</taxon>
        <taxon>Biomphalaria</taxon>
    </lineage>
</organism>
<evidence type="ECO:0000313" key="3">
    <source>
        <dbReference type="Proteomes" id="UP001233172"/>
    </source>
</evidence>
<comment type="caution">
    <text evidence="2">The sequence shown here is derived from an EMBL/GenBank/DDBJ whole genome shotgun (WGS) entry which is preliminary data.</text>
</comment>
<name>A0AAD8BKJ1_BIOPF</name>
<evidence type="ECO:0000256" key="1">
    <source>
        <dbReference type="SAM" id="SignalP"/>
    </source>
</evidence>
<feature type="chain" id="PRO_5042180961" description="TNFR-Cys domain-containing protein" evidence="1">
    <location>
        <begin position="26"/>
        <end position="137"/>
    </location>
</feature>
<accession>A0AAD8BKJ1</accession>
<keyword evidence="1" id="KW-0732">Signal</keyword>
<protein>
    <recommendedName>
        <fullName evidence="4">TNFR-Cys domain-containing protein</fullName>
    </recommendedName>
</protein>
<evidence type="ECO:0000313" key="2">
    <source>
        <dbReference type="EMBL" id="KAK0056339.1"/>
    </source>
</evidence>
<reference evidence="2" key="2">
    <citation type="submission" date="2023-04" db="EMBL/GenBank/DDBJ databases">
        <authorList>
            <person name="Bu L."/>
            <person name="Lu L."/>
            <person name="Laidemitt M.R."/>
            <person name="Zhang S.M."/>
            <person name="Mutuku M."/>
            <person name="Mkoji G."/>
            <person name="Steinauer M."/>
            <person name="Loker E.S."/>
        </authorList>
    </citation>
    <scope>NUCLEOTIDE SEQUENCE</scope>
    <source>
        <strain evidence="2">KasaAsao</strain>
        <tissue evidence="2">Whole Snail</tissue>
    </source>
</reference>
<dbReference type="Proteomes" id="UP001233172">
    <property type="component" value="Unassembled WGS sequence"/>
</dbReference>
<keyword evidence="3" id="KW-1185">Reference proteome</keyword>
<evidence type="ECO:0008006" key="4">
    <source>
        <dbReference type="Google" id="ProtNLM"/>
    </source>
</evidence>
<dbReference type="Gene3D" id="2.10.50.10">
    <property type="entry name" value="Tumor Necrosis Factor Receptor, subunit A, domain 2"/>
    <property type="match status" value="1"/>
</dbReference>
<reference evidence="2" key="1">
    <citation type="journal article" date="2023" name="PLoS Negl. Trop. Dis.">
        <title>A genome sequence for Biomphalaria pfeifferi, the major vector snail for the human-infecting parasite Schistosoma mansoni.</title>
        <authorList>
            <person name="Bu L."/>
            <person name="Lu L."/>
            <person name="Laidemitt M.R."/>
            <person name="Zhang S.M."/>
            <person name="Mutuku M."/>
            <person name="Mkoji G."/>
            <person name="Steinauer M."/>
            <person name="Loker E.S."/>
        </authorList>
    </citation>
    <scope>NUCLEOTIDE SEQUENCE</scope>
    <source>
        <strain evidence="2">KasaAsao</strain>
    </source>
</reference>